<keyword evidence="2" id="KW-1185">Reference proteome</keyword>
<organism evidence="1 2">
    <name type="scientific">Prauserella cavernicola</name>
    <dbReference type="NCBI Taxonomy" id="2800127"/>
    <lineage>
        <taxon>Bacteria</taxon>
        <taxon>Bacillati</taxon>
        <taxon>Actinomycetota</taxon>
        <taxon>Actinomycetes</taxon>
        <taxon>Pseudonocardiales</taxon>
        <taxon>Pseudonocardiaceae</taxon>
        <taxon>Prauserella</taxon>
    </lineage>
</organism>
<reference evidence="1" key="1">
    <citation type="submission" date="2020-12" db="EMBL/GenBank/DDBJ databases">
        <title>Prauserella sp. ASG 168, a novel actinomycete isolated from cave rock.</title>
        <authorList>
            <person name="Suriyachadkun C."/>
        </authorList>
    </citation>
    <scope>NUCLEOTIDE SEQUENCE</scope>
    <source>
        <strain evidence="1">ASG 168</strain>
    </source>
</reference>
<name>A0A934R111_9PSEU</name>
<protein>
    <submittedName>
        <fullName evidence="1">Uncharacterized protein</fullName>
    </submittedName>
</protein>
<evidence type="ECO:0000313" key="2">
    <source>
        <dbReference type="Proteomes" id="UP000635245"/>
    </source>
</evidence>
<dbReference type="RefSeq" id="WP_200325203.1">
    <property type="nucleotide sequence ID" value="NZ_JAENJH010000012.1"/>
</dbReference>
<dbReference type="AlphaFoldDB" id="A0A934R111"/>
<accession>A0A934R111</accession>
<dbReference type="InterPro" id="IPR045778">
    <property type="entry name" value="DUF6204"/>
</dbReference>
<gene>
    <name evidence="1" type="ORF">JHE00_31400</name>
</gene>
<sequence>MLDRTYRVLVRGTFAGLSDDTRARLRAEADEHSLLRSGFTREGTLTYDRSLRPFTFRIEVSVPAGEREERDAADEGELAAIETLAAAGYPHGELTTTATNQDDIKIRSR</sequence>
<proteinExistence type="predicted"/>
<dbReference type="Pfam" id="PF19707">
    <property type="entry name" value="DUF6204"/>
    <property type="match status" value="1"/>
</dbReference>
<comment type="caution">
    <text evidence="1">The sequence shown here is derived from an EMBL/GenBank/DDBJ whole genome shotgun (WGS) entry which is preliminary data.</text>
</comment>
<evidence type="ECO:0000313" key="1">
    <source>
        <dbReference type="EMBL" id="MBK1788858.1"/>
    </source>
</evidence>
<dbReference type="Proteomes" id="UP000635245">
    <property type="component" value="Unassembled WGS sequence"/>
</dbReference>
<dbReference type="EMBL" id="JAENJH010000012">
    <property type="protein sequence ID" value="MBK1788858.1"/>
    <property type="molecule type" value="Genomic_DNA"/>
</dbReference>